<evidence type="ECO:0000313" key="2">
    <source>
        <dbReference type="EMBL" id="KAF6177070.1"/>
    </source>
</evidence>
<evidence type="ECO:0000256" key="1">
    <source>
        <dbReference type="ARBA" id="ARBA00006974"/>
    </source>
</evidence>
<keyword evidence="3" id="KW-1185">Reference proteome</keyword>
<dbReference type="OrthoDB" id="1026046at2759"/>
<organism evidence="2 3">
    <name type="scientific">Kingdonia uniflora</name>
    <dbReference type="NCBI Taxonomy" id="39325"/>
    <lineage>
        <taxon>Eukaryota</taxon>
        <taxon>Viridiplantae</taxon>
        <taxon>Streptophyta</taxon>
        <taxon>Embryophyta</taxon>
        <taxon>Tracheophyta</taxon>
        <taxon>Spermatophyta</taxon>
        <taxon>Magnoliopsida</taxon>
        <taxon>Ranunculales</taxon>
        <taxon>Circaeasteraceae</taxon>
        <taxon>Kingdonia</taxon>
    </lineage>
</organism>
<name>A0A7J7PCP6_9MAGN</name>
<sequence>MIGQGEDQMRVAVPIKYFKHPLFIQLLQEAVVLGFDQKGAITIPCHVQQFQQVRGTIDKEKCLHRHHHHHEYKISSY</sequence>
<dbReference type="AlphaFoldDB" id="A0A7J7PCP6"/>
<comment type="similarity">
    <text evidence="1">Belongs to the ARG7 family.</text>
</comment>
<protein>
    <submittedName>
        <fullName evidence="2">Uncharacterized protein</fullName>
    </submittedName>
</protein>
<gene>
    <name evidence="2" type="ORF">GIB67_015945</name>
</gene>
<comment type="caution">
    <text evidence="2">The sequence shown here is derived from an EMBL/GenBank/DDBJ whole genome shotgun (WGS) entry which is preliminary data.</text>
</comment>
<dbReference type="Pfam" id="PF02519">
    <property type="entry name" value="Auxin_inducible"/>
    <property type="match status" value="1"/>
</dbReference>
<dbReference type="Proteomes" id="UP000541444">
    <property type="component" value="Unassembled WGS sequence"/>
</dbReference>
<dbReference type="InterPro" id="IPR003676">
    <property type="entry name" value="SAUR_fam"/>
</dbReference>
<dbReference type="EMBL" id="JACGCM010000004">
    <property type="protein sequence ID" value="KAF6177070.1"/>
    <property type="molecule type" value="Genomic_DNA"/>
</dbReference>
<dbReference type="GO" id="GO:0009733">
    <property type="term" value="P:response to auxin"/>
    <property type="evidence" value="ECO:0007669"/>
    <property type="project" value="InterPro"/>
</dbReference>
<reference evidence="2 3" key="1">
    <citation type="journal article" date="2020" name="IScience">
        <title>Genome Sequencing of the Endangered Kingdonia uniflora (Circaeasteraceae, Ranunculales) Reveals Potential Mechanisms of Evolutionary Specialization.</title>
        <authorList>
            <person name="Sun Y."/>
            <person name="Deng T."/>
            <person name="Zhang A."/>
            <person name="Moore M.J."/>
            <person name="Landis J.B."/>
            <person name="Lin N."/>
            <person name="Zhang H."/>
            <person name="Zhang X."/>
            <person name="Huang J."/>
            <person name="Zhang X."/>
            <person name="Sun H."/>
            <person name="Wang H."/>
        </authorList>
    </citation>
    <scope>NUCLEOTIDE SEQUENCE [LARGE SCALE GENOMIC DNA]</scope>
    <source>
        <strain evidence="2">TB1705</strain>
        <tissue evidence="2">Leaf</tissue>
    </source>
</reference>
<dbReference type="PANTHER" id="PTHR31374">
    <property type="entry name" value="AUXIN-INDUCED PROTEIN-LIKE-RELATED"/>
    <property type="match status" value="1"/>
</dbReference>
<dbReference type="PANTHER" id="PTHR31374:SF29">
    <property type="entry name" value="SAUR-LIKE AUXIN-RESPONSIVE PROTEIN FAMILY"/>
    <property type="match status" value="1"/>
</dbReference>
<proteinExistence type="inferred from homology"/>
<evidence type="ECO:0000313" key="3">
    <source>
        <dbReference type="Proteomes" id="UP000541444"/>
    </source>
</evidence>
<accession>A0A7J7PCP6</accession>